<dbReference type="GeneID" id="28999395"/>
<proteinExistence type="predicted"/>
<dbReference type="InParanoid" id="A0A167MPT9"/>
<feature type="transmembrane region" description="Helical" evidence="5">
    <location>
        <begin position="80"/>
        <end position="101"/>
    </location>
</feature>
<dbReference type="InterPro" id="IPR052786">
    <property type="entry name" value="Spore_wall_assembly"/>
</dbReference>
<name>A0A167MPT9_PHYB8</name>
<evidence type="ECO:0000256" key="1">
    <source>
        <dbReference type="ARBA" id="ARBA00004141"/>
    </source>
</evidence>
<dbReference type="VEuPathDB" id="FungiDB:PHYBLDRAFT_181554"/>
<dbReference type="Pfam" id="PF07264">
    <property type="entry name" value="EI24"/>
    <property type="match status" value="1"/>
</dbReference>
<gene>
    <name evidence="6" type="ORF">PHYBLDRAFT_181554</name>
</gene>
<sequence length="282" mass="31342">MVSLPSVRRNGALPSVVYPFKGILHFLHHPRRIAGPILFSALKSSVLSLLAVIPLFKYGFSAQSHLISKIYLLVVPEASFPWLIHAGAAIASGFLCVFEAFGIMSQIHIHIVGSYPDRFFESVLVERNIIPPPATASASQDPPYEDIDGTKPKVHSVISPVGMMLGAAKEDQSWGEFFVRPIVYLVTLPLSVVPMGGPVLFITIQALFRGGESHKRYFDLYHWNNNQRQGRIEREFWKYQFFGMVASALEMIPFAGFVFGFTSQIGAAMWIADLEEGDDKLA</sequence>
<dbReference type="RefSeq" id="XP_018291519.1">
    <property type="nucleotide sequence ID" value="XM_018438489.1"/>
</dbReference>
<dbReference type="PANTHER" id="PTHR34292:SF2">
    <property type="entry name" value="OUTER SPORE WALL PROTEIN LDS1"/>
    <property type="match status" value="1"/>
</dbReference>
<dbReference type="AlphaFoldDB" id="A0A167MPT9"/>
<keyword evidence="4 5" id="KW-0472">Membrane</keyword>
<dbReference type="EMBL" id="KV440981">
    <property type="protein sequence ID" value="OAD73479.1"/>
    <property type="molecule type" value="Genomic_DNA"/>
</dbReference>
<feature type="transmembrane region" description="Helical" evidence="5">
    <location>
        <begin position="182"/>
        <end position="208"/>
    </location>
</feature>
<keyword evidence="3 5" id="KW-1133">Transmembrane helix</keyword>
<evidence type="ECO:0000256" key="3">
    <source>
        <dbReference type="ARBA" id="ARBA00022989"/>
    </source>
</evidence>
<feature type="transmembrane region" description="Helical" evidence="5">
    <location>
        <begin position="241"/>
        <end position="261"/>
    </location>
</feature>
<keyword evidence="2 5" id="KW-0812">Transmembrane</keyword>
<dbReference type="STRING" id="763407.A0A167MPT9"/>
<evidence type="ECO:0000256" key="5">
    <source>
        <dbReference type="SAM" id="Phobius"/>
    </source>
</evidence>
<reference evidence="7" key="1">
    <citation type="submission" date="2015-06" db="EMBL/GenBank/DDBJ databases">
        <title>Expansion of signal transduction pathways in fungi by whole-genome duplication.</title>
        <authorList>
            <consortium name="DOE Joint Genome Institute"/>
            <person name="Corrochano L.M."/>
            <person name="Kuo A."/>
            <person name="Marcet-Houben M."/>
            <person name="Polaino S."/>
            <person name="Salamov A."/>
            <person name="Villalobos J.M."/>
            <person name="Alvarez M.I."/>
            <person name="Avalos J."/>
            <person name="Benito E.P."/>
            <person name="Benoit I."/>
            <person name="Burger G."/>
            <person name="Camino L.P."/>
            <person name="Canovas D."/>
            <person name="Cerda-Olmedo E."/>
            <person name="Cheng J.-F."/>
            <person name="Dominguez A."/>
            <person name="Elias M."/>
            <person name="Eslava A.P."/>
            <person name="Glaser F."/>
            <person name="Grimwood J."/>
            <person name="Gutierrez G."/>
            <person name="Heitman J."/>
            <person name="Henrissat B."/>
            <person name="Iturriaga E.A."/>
            <person name="Lang B.F."/>
            <person name="Lavin J.L."/>
            <person name="Lee S."/>
            <person name="Li W."/>
            <person name="Lindquist E."/>
            <person name="Lopez-Garcia S."/>
            <person name="Luque E.M."/>
            <person name="Marcos A.T."/>
            <person name="Martin J."/>
            <person name="McCluskey K."/>
            <person name="Medina H.R."/>
            <person name="Miralles-Duran A."/>
            <person name="Miyazaki A."/>
            <person name="Munoz-Torres E."/>
            <person name="Oguiza J.A."/>
            <person name="Ohm R."/>
            <person name="Olmedo M."/>
            <person name="Orejas M."/>
            <person name="Ortiz-Castellanos L."/>
            <person name="Pisabarro A.G."/>
            <person name="Rodriguez-Romero J."/>
            <person name="Ruiz-Herrera J."/>
            <person name="Ruiz-Vazquez R."/>
            <person name="Sanz C."/>
            <person name="Schackwitz W."/>
            <person name="Schmutz J."/>
            <person name="Shahriari M."/>
            <person name="Shelest E."/>
            <person name="Silva-Franco F."/>
            <person name="Soanes D."/>
            <person name="Syed K."/>
            <person name="Tagua V.G."/>
            <person name="Talbot N.J."/>
            <person name="Thon M."/>
            <person name="De vries R.P."/>
            <person name="Wiebenga A."/>
            <person name="Yadav J.S."/>
            <person name="Braun E.L."/>
            <person name="Baker S."/>
            <person name="Garre V."/>
            <person name="Horwitz B."/>
            <person name="Torres-Martinez S."/>
            <person name="Idnurm A."/>
            <person name="Herrera-Estrella A."/>
            <person name="Gabaldon T."/>
            <person name="Grigoriev I.V."/>
        </authorList>
    </citation>
    <scope>NUCLEOTIDE SEQUENCE [LARGE SCALE GENOMIC DNA]</scope>
    <source>
        <strain evidence="7">NRRL 1555(-)</strain>
    </source>
</reference>
<dbReference type="Proteomes" id="UP000077315">
    <property type="component" value="Unassembled WGS sequence"/>
</dbReference>
<comment type="subcellular location">
    <subcellularLocation>
        <location evidence="1">Membrane</location>
        <topology evidence="1">Multi-pass membrane protein</topology>
    </subcellularLocation>
</comment>
<evidence type="ECO:0000313" key="7">
    <source>
        <dbReference type="Proteomes" id="UP000077315"/>
    </source>
</evidence>
<protein>
    <submittedName>
        <fullName evidence="6">Uncharacterized protein</fullName>
    </submittedName>
</protein>
<dbReference type="PANTHER" id="PTHR34292">
    <property type="entry name" value="OUTER SPORE WALL PROTEIN LDS1"/>
    <property type="match status" value="1"/>
</dbReference>
<organism evidence="6 7">
    <name type="scientific">Phycomyces blakesleeanus (strain ATCC 8743b / DSM 1359 / FGSC 10004 / NBRC 33097 / NRRL 1555)</name>
    <dbReference type="NCBI Taxonomy" id="763407"/>
    <lineage>
        <taxon>Eukaryota</taxon>
        <taxon>Fungi</taxon>
        <taxon>Fungi incertae sedis</taxon>
        <taxon>Mucoromycota</taxon>
        <taxon>Mucoromycotina</taxon>
        <taxon>Mucoromycetes</taxon>
        <taxon>Mucorales</taxon>
        <taxon>Phycomycetaceae</taxon>
        <taxon>Phycomyces</taxon>
    </lineage>
</organism>
<evidence type="ECO:0000256" key="2">
    <source>
        <dbReference type="ARBA" id="ARBA00022692"/>
    </source>
</evidence>
<dbReference type="OrthoDB" id="10012223at2759"/>
<evidence type="ECO:0000256" key="4">
    <source>
        <dbReference type="ARBA" id="ARBA00023136"/>
    </source>
</evidence>
<keyword evidence="7" id="KW-1185">Reference proteome</keyword>
<dbReference type="InterPro" id="IPR059112">
    <property type="entry name" value="CysZ/EI24"/>
</dbReference>
<feature type="transmembrane region" description="Helical" evidence="5">
    <location>
        <begin position="37"/>
        <end position="60"/>
    </location>
</feature>
<evidence type="ECO:0000313" key="6">
    <source>
        <dbReference type="EMBL" id="OAD73479.1"/>
    </source>
</evidence>
<accession>A0A167MPT9</accession>